<comment type="caution">
    <text evidence="1">The sequence shown here is derived from an EMBL/GenBank/DDBJ whole genome shotgun (WGS) entry which is preliminary data.</text>
</comment>
<reference evidence="1" key="2">
    <citation type="journal article" date="2023" name="Commun. Biol.">
        <title>Intrasexual cuticular hydrocarbon dimorphism in a wasp sheds light on hydrocarbon biosynthesis genes in Hymenoptera.</title>
        <authorList>
            <person name="Moris V.C."/>
            <person name="Podsiadlowski L."/>
            <person name="Martin S."/>
            <person name="Oeyen J.P."/>
            <person name="Donath A."/>
            <person name="Petersen M."/>
            <person name="Wilbrandt J."/>
            <person name="Misof B."/>
            <person name="Liedtke D."/>
            <person name="Thamm M."/>
            <person name="Scheiner R."/>
            <person name="Schmitt T."/>
            <person name="Niehuis O."/>
        </authorList>
    </citation>
    <scope>NUCLEOTIDE SEQUENCE</scope>
    <source>
        <strain evidence="1">GBR_01_08_01A</strain>
    </source>
</reference>
<dbReference type="EMBL" id="JAIFRP010000129">
    <property type="protein sequence ID" value="KAK2578978.1"/>
    <property type="molecule type" value="Genomic_DNA"/>
</dbReference>
<keyword evidence="2" id="KW-1185">Reference proteome</keyword>
<evidence type="ECO:0000313" key="1">
    <source>
        <dbReference type="EMBL" id="KAK2578978.1"/>
    </source>
</evidence>
<proteinExistence type="predicted"/>
<gene>
    <name evidence="1" type="ORF">KPH14_002458</name>
</gene>
<dbReference type="AlphaFoldDB" id="A0AAD9RGQ5"/>
<sequence length="142" mass="16390">MQIRYEDTLQLGEGSDDENQAPLDGPLPGNNVIAYELLFKCLCIEMNPIEEYMYRNQQDNSILACRYCIVQLSVREYDCISVWHSIFVGDHPSRLYAFKCILCRRELLQIRGAASDCINCIPAWYYNEIGLRAYGHIGVTIR</sequence>
<reference evidence="1" key="1">
    <citation type="submission" date="2021-08" db="EMBL/GenBank/DDBJ databases">
        <authorList>
            <person name="Misof B."/>
            <person name="Oliver O."/>
            <person name="Podsiadlowski L."/>
            <person name="Donath A."/>
            <person name="Peters R."/>
            <person name="Mayer C."/>
            <person name="Rust J."/>
            <person name="Gunkel S."/>
            <person name="Lesny P."/>
            <person name="Martin S."/>
            <person name="Oeyen J.P."/>
            <person name="Petersen M."/>
            <person name="Panagiotis P."/>
            <person name="Wilbrandt J."/>
            <person name="Tanja T."/>
        </authorList>
    </citation>
    <scope>NUCLEOTIDE SEQUENCE</scope>
    <source>
        <strain evidence="1">GBR_01_08_01A</strain>
        <tissue evidence="1">Thorax + abdomen</tissue>
    </source>
</reference>
<evidence type="ECO:0000313" key="2">
    <source>
        <dbReference type="Proteomes" id="UP001258017"/>
    </source>
</evidence>
<protein>
    <submittedName>
        <fullName evidence="1">Uncharacterized protein</fullName>
    </submittedName>
</protein>
<dbReference type="Proteomes" id="UP001258017">
    <property type="component" value="Unassembled WGS sequence"/>
</dbReference>
<organism evidence="1 2">
    <name type="scientific">Odynerus spinipes</name>
    <dbReference type="NCBI Taxonomy" id="1348599"/>
    <lineage>
        <taxon>Eukaryota</taxon>
        <taxon>Metazoa</taxon>
        <taxon>Ecdysozoa</taxon>
        <taxon>Arthropoda</taxon>
        <taxon>Hexapoda</taxon>
        <taxon>Insecta</taxon>
        <taxon>Pterygota</taxon>
        <taxon>Neoptera</taxon>
        <taxon>Endopterygota</taxon>
        <taxon>Hymenoptera</taxon>
        <taxon>Apocrita</taxon>
        <taxon>Aculeata</taxon>
        <taxon>Vespoidea</taxon>
        <taxon>Vespidae</taxon>
        <taxon>Eumeninae</taxon>
        <taxon>Odynerus</taxon>
    </lineage>
</organism>
<accession>A0AAD9RGQ5</accession>
<name>A0AAD9RGQ5_9HYME</name>